<dbReference type="PRINTS" id="PR01910">
    <property type="entry name" value="ADSPHPHTASEB"/>
</dbReference>
<dbReference type="Proteomes" id="UP000694523">
    <property type="component" value="Unplaced"/>
</dbReference>
<dbReference type="GO" id="GO:0005737">
    <property type="term" value="C:cytoplasm"/>
    <property type="evidence" value="ECO:0007669"/>
    <property type="project" value="TreeGrafter"/>
</dbReference>
<protein>
    <submittedName>
        <fullName evidence="8">Dual specificity phosphatase 28</fullName>
    </submittedName>
</protein>
<evidence type="ECO:0000256" key="3">
    <source>
        <dbReference type="ARBA" id="ARBA00022912"/>
    </source>
</evidence>
<dbReference type="PANTHER" id="PTHR45961">
    <property type="entry name" value="IP21249P"/>
    <property type="match status" value="1"/>
</dbReference>
<name>A0A8C6SFG7_9GOBI</name>
<dbReference type="PROSITE" id="PS50054">
    <property type="entry name" value="TYR_PHOSPHATASE_DUAL"/>
    <property type="match status" value="1"/>
</dbReference>
<dbReference type="SUPFAM" id="SSF52799">
    <property type="entry name" value="(Phosphotyrosine protein) phosphatases II"/>
    <property type="match status" value="1"/>
</dbReference>
<dbReference type="InterPro" id="IPR020422">
    <property type="entry name" value="TYR_PHOSPHATASE_DUAL_dom"/>
</dbReference>
<comment type="catalytic activity">
    <reaction evidence="4">
        <text>O-phospho-L-seryl-[protein] + H2O = L-seryl-[protein] + phosphate</text>
        <dbReference type="Rhea" id="RHEA:20629"/>
        <dbReference type="Rhea" id="RHEA-COMP:9863"/>
        <dbReference type="Rhea" id="RHEA-COMP:11604"/>
        <dbReference type="ChEBI" id="CHEBI:15377"/>
        <dbReference type="ChEBI" id="CHEBI:29999"/>
        <dbReference type="ChEBI" id="CHEBI:43474"/>
        <dbReference type="ChEBI" id="CHEBI:83421"/>
        <dbReference type="EC" id="3.1.3.16"/>
    </reaction>
</comment>
<evidence type="ECO:0000313" key="8">
    <source>
        <dbReference type="Ensembl" id="ENSNMLP00000006096.1"/>
    </source>
</evidence>
<dbReference type="InterPro" id="IPR000340">
    <property type="entry name" value="Dual-sp_phosphatase_cat-dom"/>
</dbReference>
<dbReference type="GO" id="GO:0017017">
    <property type="term" value="F:MAP kinase tyrosine/serine/threonine phosphatase activity"/>
    <property type="evidence" value="ECO:0007669"/>
    <property type="project" value="InterPro"/>
</dbReference>
<dbReference type="InterPro" id="IPR000387">
    <property type="entry name" value="Tyr_Pase_dom"/>
</dbReference>
<reference evidence="8" key="1">
    <citation type="submission" date="2025-08" db="UniProtKB">
        <authorList>
            <consortium name="Ensembl"/>
        </authorList>
    </citation>
    <scope>IDENTIFICATION</scope>
</reference>
<comment type="similarity">
    <text evidence="1">Belongs to the protein-tyrosine phosphatase family. Non-receptor class dual specificity subfamily.</text>
</comment>
<organism evidence="8 9">
    <name type="scientific">Neogobius melanostomus</name>
    <name type="common">round goby</name>
    <dbReference type="NCBI Taxonomy" id="47308"/>
    <lineage>
        <taxon>Eukaryota</taxon>
        <taxon>Metazoa</taxon>
        <taxon>Chordata</taxon>
        <taxon>Craniata</taxon>
        <taxon>Vertebrata</taxon>
        <taxon>Euteleostomi</taxon>
        <taxon>Actinopterygii</taxon>
        <taxon>Neopterygii</taxon>
        <taxon>Teleostei</taxon>
        <taxon>Neoteleostei</taxon>
        <taxon>Acanthomorphata</taxon>
        <taxon>Gobiaria</taxon>
        <taxon>Gobiiformes</taxon>
        <taxon>Gobioidei</taxon>
        <taxon>Gobiidae</taxon>
        <taxon>Benthophilinae</taxon>
        <taxon>Neogobiini</taxon>
        <taxon>Neogobius</taxon>
    </lineage>
</organism>
<evidence type="ECO:0000256" key="1">
    <source>
        <dbReference type="ARBA" id="ARBA00008601"/>
    </source>
</evidence>
<dbReference type="SMART" id="SM00195">
    <property type="entry name" value="DSPc"/>
    <property type="match status" value="1"/>
</dbReference>
<feature type="domain" description="Tyrosine specific protein phosphatases" evidence="7">
    <location>
        <begin position="64"/>
        <end position="121"/>
    </location>
</feature>
<proteinExistence type="inferred from homology"/>
<dbReference type="AlphaFoldDB" id="A0A8C6SFG7"/>
<dbReference type="Gene3D" id="3.90.190.10">
    <property type="entry name" value="Protein tyrosine phosphatase superfamily"/>
    <property type="match status" value="1"/>
</dbReference>
<evidence type="ECO:0000259" key="6">
    <source>
        <dbReference type="PROSITE" id="PS50054"/>
    </source>
</evidence>
<evidence type="ECO:0000256" key="2">
    <source>
        <dbReference type="ARBA" id="ARBA00022801"/>
    </source>
</evidence>
<keyword evidence="3" id="KW-0904">Protein phosphatase</keyword>
<dbReference type="InterPro" id="IPR020420">
    <property type="entry name" value="Atypical_DUSP_subfamB"/>
</dbReference>
<keyword evidence="2" id="KW-0378">Hydrolase</keyword>
<reference evidence="8" key="2">
    <citation type="submission" date="2025-09" db="UniProtKB">
        <authorList>
            <consortium name="Ensembl"/>
        </authorList>
    </citation>
    <scope>IDENTIFICATION</scope>
</reference>
<dbReference type="PROSITE" id="PS50056">
    <property type="entry name" value="TYR_PHOSPHATASE_2"/>
    <property type="match status" value="1"/>
</dbReference>
<dbReference type="Pfam" id="PF00782">
    <property type="entry name" value="DSPc"/>
    <property type="match status" value="1"/>
</dbReference>
<evidence type="ECO:0000256" key="4">
    <source>
        <dbReference type="ARBA" id="ARBA00047761"/>
    </source>
</evidence>
<evidence type="ECO:0000313" key="9">
    <source>
        <dbReference type="Proteomes" id="UP000694523"/>
    </source>
</evidence>
<dbReference type="InterPro" id="IPR052103">
    <property type="entry name" value="Dual_spec_Phospatases"/>
</dbReference>
<evidence type="ECO:0000256" key="5">
    <source>
        <dbReference type="ARBA" id="ARBA00048336"/>
    </source>
</evidence>
<evidence type="ECO:0000259" key="7">
    <source>
        <dbReference type="PROSITE" id="PS50056"/>
    </source>
</evidence>
<dbReference type="PANTHER" id="PTHR45961:SF7">
    <property type="entry name" value="DUAL SPECIFICITY PHOSPHATASE 28"/>
    <property type="match status" value="1"/>
</dbReference>
<accession>A0A8C6SFG7</accession>
<comment type="catalytic activity">
    <reaction evidence="5">
        <text>O-phospho-L-threonyl-[protein] + H2O = L-threonyl-[protein] + phosphate</text>
        <dbReference type="Rhea" id="RHEA:47004"/>
        <dbReference type="Rhea" id="RHEA-COMP:11060"/>
        <dbReference type="Rhea" id="RHEA-COMP:11605"/>
        <dbReference type="ChEBI" id="CHEBI:15377"/>
        <dbReference type="ChEBI" id="CHEBI:30013"/>
        <dbReference type="ChEBI" id="CHEBI:43474"/>
        <dbReference type="ChEBI" id="CHEBI:61977"/>
        <dbReference type="EC" id="3.1.3.16"/>
    </reaction>
</comment>
<feature type="domain" description="Tyrosine-protein phosphatase" evidence="6">
    <location>
        <begin position="3"/>
        <end position="143"/>
    </location>
</feature>
<dbReference type="Ensembl" id="ENSNMLT00000006988.1">
    <property type="protein sequence ID" value="ENSNMLP00000006096.1"/>
    <property type="gene ID" value="ENSNMLG00000004458.1"/>
</dbReference>
<sequence>MLELCKVTSALYISNARSACSTELLQQEAVTQCINATRQQPFPPATVARMRVDVFDDPNEDLYAHFDGCADAIEAEEQRGGKTLVYCKNGRSRSAAICTAYLLKYQHMTLEGALQKVKAARHVVEPNPGFMSQLQRYEDELRARRGLC</sequence>
<keyword evidence="9" id="KW-1185">Reference proteome</keyword>
<dbReference type="GO" id="GO:0004722">
    <property type="term" value="F:protein serine/threonine phosphatase activity"/>
    <property type="evidence" value="ECO:0007669"/>
    <property type="project" value="UniProtKB-EC"/>
</dbReference>
<dbReference type="InterPro" id="IPR029021">
    <property type="entry name" value="Prot-tyrosine_phosphatase-like"/>
</dbReference>